<comment type="caution">
    <text evidence="2">The sequence shown here is derived from an EMBL/GenBank/DDBJ whole genome shotgun (WGS) entry which is preliminary data.</text>
</comment>
<dbReference type="EMBL" id="JAKFGM010000001">
    <property type="protein sequence ID" value="MCF2514544.1"/>
    <property type="molecule type" value="Genomic_DNA"/>
</dbReference>
<sequence>MTDAINTMLHAGRCEYAEYSPGELQRISGLTTDLQRVWRRRGQLVPHRKSGHAKFSPLEVVEITIRYALSKLGIPPGECELDLFDAFSGALFHALLNVDGACEVFGPSEDVDSFLADFAESGRIAHYLAGSPSAANYLVVNEAHEVRIVDDPQYVFDKTDPFLLVVDLELIGGRLVERGRKPIVAFYLPERKGTRTVRRLTGLGANDC</sequence>
<reference evidence="2" key="1">
    <citation type="submission" date="2022-01" db="EMBL/GenBank/DDBJ databases">
        <authorList>
            <person name="Jo J.-H."/>
            <person name="Im W.-T."/>
        </authorList>
    </citation>
    <scope>NUCLEOTIDE SEQUENCE</scope>
    <source>
        <strain evidence="2">G124</strain>
    </source>
</reference>
<gene>
    <name evidence="2" type="ORF">LVY65_05620</name>
</gene>
<dbReference type="InterPro" id="IPR000551">
    <property type="entry name" value="MerR-type_HTH_dom"/>
</dbReference>
<proteinExistence type="predicted"/>
<dbReference type="GO" id="GO:0006355">
    <property type="term" value="P:regulation of DNA-templated transcription"/>
    <property type="evidence" value="ECO:0007669"/>
    <property type="project" value="InterPro"/>
</dbReference>
<evidence type="ECO:0000313" key="3">
    <source>
        <dbReference type="Proteomes" id="UP001139410"/>
    </source>
</evidence>
<feature type="domain" description="HTH merR-type" evidence="1">
    <location>
        <begin position="19"/>
        <end position="78"/>
    </location>
</feature>
<dbReference type="GO" id="GO:0003677">
    <property type="term" value="F:DNA binding"/>
    <property type="evidence" value="ECO:0007669"/>
    <property type="project" value="InterPro"/>
</dbReference>
<evidence type="ECO:0000259" key="1">
    <source>
        <dbReference type="Pfam" id="PF13411"/>
    </source>
</evidence>
<protein>
    <submittedName>
        <fullName evidence="2">Helix-turn-helix domain-containing protein</fullName>
    </submittedName>
</protein>
<dbReference type="AlphaFoldDB" id="A0A9X1QL59"/>
<organism evidence="2 3">
    <name type="scientific">Sphingomonas cremea</name>
    <dbReference type="NCBI Taxonomy" id="2904799"/>
    <lineage>
        <taxon>Bacteria</taxon>
        <taxon>Pseudomonadati</taxon>
        <taxon>Pseudomonadota</taxon>
        <taxon>Alphaproteobacteria</taxon>
        <taxon>Sphingomonadales</taxon>
        <taxon>Sphingomonadaceae</taxon>
        <taxon>Sphingomonas</taxon>
    </lineage>
</organism>
<dbReference type="Proteomes" id="UP001139410">
    <property type="component" value="Unassembled WGS sequence"/>
</dbReference>
<accession>A0A9X1QL59</accession>
<evidence type="ECO:0000313" key="2">
    <source>
        <dbReference type="EMBL" id="MCF2514544.1"/>
    </source>
</evidence>
<dbReference type="Pfam" id="PF13411">
    <property type="entry name" value="MerR_1"/>
    <property type="match status" value="1"/>
</dbReference>
<dbReference type="RefSeq" id="WP_235067003.1">
    <property type="nucleotide sequence ID" value="NZ_JAKFGM010000001.1"/>
</dbReference>
<keyword evidence="3" id="KW-1185">Reference proteome</keyword>
<name>A0A9X1QL59_9SPHN</name>